<dbReference type="Proteomes" id="UP000198736">
    <property type="component" value="Unassembled WGS sequence"/>
</dbReference>
<name>A0A0S4LFY1_9BACT</name>
<gene>
    <name evidence="2" type="ORF">COMA2_190065</name>
</gene>
<keyword evidence="1" id="KW-0472">Membrane</keyword>
<evidence type="ECO:0000313" key="2">
    <source>
        <dbReference type="EMBL" id="CUS34859.1"/>
    </source>
</evidence>
<sequence length="195" mass="21721">MRSMVGSQVFPIVMHLASILPGFVAVFPTMLPIGLKVLSVVWEFLTGVVQVSPILMKLSHIGSVPYILPRLLPITANHCFVLPEIPPVALDILVVTAFIVRLTMTFTKLLRVLLHLAPRASRFRESLTEFGLGEDSLGGGRSATKHRHCHTHLYDNSIPHDRSLSWELRDVLLILVSMAIVPHPTVDDVRLRWAS</sequence>
<keyword evidence="1" id="KW-0812">Transmembrane</keyword>
<organism evidence="2 3">
    <name type="scientific">Candidatus Nitrospira nitrificans</name>
    <dbReference type="NCBI Taxonomy" id="1742973"/>
    <lineage>
        <taxon>Bacteria</taxon>
        <taxon>Pseudomonadati</taxon>
        <taxon>Nitrospirota</taxon>
        <taxon>Nitrospiria</taxon>
        <taxon>Nitrospirales</taxon>
        <taxon>Nitrospiraceae</taxon>
        <taxon>Nitrospira</taxon>
    </lineage>
</organism>
<proteinExistence type="predicted"/>
<dbReference type="RefSeq" id="WP_090896262.1">
    <property type="nucleotide sequence ID" value="NZ_CZPZ01000011.1"/>
</dbReference>
<reference evidence="3" key="1">
    <citation type="submission" date="2015-10" db="EMBL/GenBank/DDBJ databases">
        <authorList>
            <person name="Luecker S."/>
            <person name="Luecker S."/>
        </authorList>
    </citation>
    <scope>NUCLEOTIDE SEQUENCE [LARGE SCALE GENOMIC DNA]</scope>
</reference>
<accession>A0A0S4LFY1</accession>
<evidence type="ECO:0000313" key="3">
    <source>
        <dbReference type="Proteomes" id="UP000198736"/>
    </source>
</evidence>
<dbReference type="EMBL" id="CZPZ01000011">
    <property type="protein sequence ID" value="CUS34859.1"/>
    <property type="molecule type" value="Genomic_DNA"/>
</dbReference>
<keyword evidence="3" id="KW-1185">Reference proteome</keyword>
<evidence type="ECO:0000256" key="1">
    <source>
        <dbReference type="SAM" id="Phobius"/>
    </source>
</evidence>
<protein>
    <submittedName>
        <fullName evidence="2">Uncharacterized protein</fullName>
    </submittedName>
</protein>
<feature type="transmembrane region" description="Helical" evidence="1">
    <location>
        <begin position="92"/>
        <end position="114"/>
    </location>
</feature>
<feature type="transmembrane region" description="Helical" evidence="1">
    <location>
        <begin position="12"/>
        <end position="35"/>
    </location>
</feature>
<dbReference type="AlphaFoldDB" id="A0A0S4LFY1"/>
<keyword evidence="1" id="KW-1133">Transmembrane helix</keyword>